<gene>
    <name evidence="4" type="ORF">CQU01_12590</name>
</gene>
<evidence type="ECO:0000256" key="2">
    <source>
        <dbReference type="SAM" id="Phobius"/>
    </source>
</evidence>
<evidence type="ECO:0000313" key="4">
    <source>
        <dbReference type="EMBL" id="GEN31021.1"/>
    </source>
</evidence>
<keyword evidence="2" id="KW-0812">Transmembrane</keyword>
<keyword evidence="2" id="KW-0472">Membrane</keyword>
<dbReference type="RefSeq" id="WP_146936836.1">
    <property type="nucleotide sequence ID" value="NZ_BJXW01000012.1"/>
</dbReference>
<dbReference type="Pfam" id="PF07423">
    <property type="entry name" value="DUF1510"/>
    <property type="match status" value="1"/>
</dbReference>
<accession>A0A511UZ39</accession>
<dbReference type="OrthoDB" id="2168558at2"/>
<evidence type="ECO:0000256" key="1">
    <source>
        <dbReference type="SAM" id="MobiDB-lite"/>
    </source>
</evidence>
<dbReference type="AlphaFoldDB" id="A0A511UZ39"/>
<feature type="compositionally biased region" description="Polar residues" evidence="1">
    <location>
        <begin position="56"/>
        <end position="67"/>
    </location>
</feature>
<feature type="domain" description="DUF1510" evidence="3">
    <location>
        <begin position="118"/>
        <end position="208"/>
    </location>
</feature>
<dbReference type="EMBL" id="BJXW01000012">
    <property type="protein sequence ID" value="GEN31021.1"/>
    <property type="molecule type" value="Genomic_DNA"/>
</dbReference>
<dbReference type="Proteomes" id="UP000321491">
    <property type="component" value="Unassembled WGS sequence"/>
</dbReference>
<organism evidence="4 5">
    <name type="scientific">Cerasibacillus quisquiliarum</name>
    <dbReference type="NCBI Taxonomy" id="227865"/>
    <lineage>
        <taxon>Bacteria</taxon>
        <taxon>Bacillati</taxon>
        <taxon>Bacillota</taxon>
        <taxon>Bacilli</taxon>
        <taxon>Bacillales</taxon>
        <taxon>Bacillaceae</taxon>
        <taxon>Cerasibacillus</taxon>
    </lineage>
</organism>
<keyword evidence="5" id="KW-1185">Reference proteome</keyword>
<comment type="caution">
    <text evidence="4">The sequence shown here is derived from an EMBL/GenBank/DDBJ whole genome shotgun (WGS) entry which is preliminary data.</text>
</comment>
<proteinExistence type="predicted"/>
<sequence length="214" mass="24507">MGRKEQYSRVDKYEKRRKNTRAITILSLTGTILIVVLIVTWIFVGYDNQGEEPNMAKSNQQNEQQDPSIRKSKQKEAGSEDENERIDADETGLELEDFNETLVKEPVESSDLNVIEAYTANWKPVGTIQEGPHTTQFDKSSQDWKEMTEALLLATDLSEENMIIHWLGRGGEQEAIGTVSSKDHSEMYRVYLSWVDEEGWQPTKVEVLKEVIIP</sequence>
<feature type="compositionally biased region" description="Acidic residues" evidence="1">
    <location>
        <begin position="79"/>
        <end position="92"/>
    </location>
</feature>
<reference evidence="4 5" key="1">
    <citation type="submission" date="2019-07" db="EMBL/GenBank/DDBJ databases">
        <title>Whole genome shotgun sequence of Cerasibacillus quisquiliarum NBRC 102429.</title>
        <authorList>
            <person name="Hosoyama A."/>
            <person name="Uohara A."/>
            <person name="Ohji S."/>
            <person name="Ichikawa N."/>
        </authorList>
    </citation>
    <scope>NUCLEOTIDE SEQUENCE [LARGE SCALE GENOMIC DNA]</scope>
    <source>
        <strain evidence="4 5">NBRC 102429</strain>
    </source>
</reference>
<evidence type="ECO:0000259" key="3">
    <source>
        <dbReference type="Pfam" id="PF07423"/>
    </source>
</evidence>
<feature type="region of interest" description="Disordered" evidence="1">
    <location>
        <begin position="53"/>
        <end position="92"/>
    </location>
</feature>
<feature type="transmembrane region" description="Helical" evidence="2">
    <location>
        <begin position="21"/>
        <end position="44"/>
    </location>
</feature>
<protein>
    <recommendedName>
        <fullName evidence="3">DUF1510 domain-containing protein</fullName>
    </recommendedName>
</protein>
<keyword evidence="2" id="KW-1133">Transmembrane helix</keyword>
<dbReference type="InterPro" id="IPR009988">
    <property type="entry name" value="DUF1510"/>
</dbReference>
<evidence type="ECO:0000313" key="5">
    <source>
        <dbReference type="Proteomes" id="UP000321491"/>
    </source>
</evidence>
<name>A0A511UZ39_9BACI</name>